<dbReference type="OrthoDB" id="284473at2759"/>
<dbReference type="GO" id="GO:0033925">
    <property type="term" value="F:mannosyl-glycoprotein endo-beta-N-acetylglucosaminidase activity"/>
    <property type="evidence" value="ECO:0007669"/>
    <property type="project" value="UniProtKB-EC"/>
</dbReference>
<evidence type="ECO:0000259" key="1">
    <source>
        <dbReference type="Pfam" id="PF03644"/>
    </source>
</evidence>
<organism evidence="2 3">
    <name type="scientific">Sporormia fimetaria CBS 119925</name>
    <dbReference type="NCBI Taxonomy" id="1340428"/>
    <lineage>
        <taxon>Eukaryota</taxon>
        <taxon>Fungi</taxon>
        <taxon>Dikarya</taxon>
        <taxon>Ascomycota</taxon>
        <taxon>Pezizomycotina</taxon>
        <taxon>Dothideomycetes</taxon>
        <taxon>Pleosporomycetidae</taxon>
        <taxon>Pleosporales</taxon>
        <taxon>Sporormiaceae</taxon>
        <taxon>Sporormia</taxon>
    </lineage>
</organism>
<keyword evidence="2" id="KW-0378">Hydrolase</keyword>
<keyword evidence="3" id="KW-1185">Reference proteome</keyword>
<name>A0A6A6V384_9PLEO</name>
<evidence type="ECO:0000313" key="3">
    <source>
        <dbReference type="Proteomes" id="UP000799440"/>
    </source>
</evidence>
<dbReference type="Gene3D" id="3.20.20.80">
    <property type="entry name" value="Glycosidases"/>
    <property type="match status" value="1"/>
</dbReference>
<proteinExistence type="predicted"/>
<evidence type="ECO:0000313" key="2">
    <source>
        <dbReference type="EMBL" id="KAF2744493.1"/>
    </source>
</evidence>
<dbReference type="AlphaFoldDB" id="A0A6A6V384"/>
<reference evidence="2" key="1">
    <citation type="journal article" date="2020" name="Stud. Mycol.">
        <title>101 Dothideomycetes genomes: a test case for predicting lifestyles and emergence of pathogens.</title>
        <authorList>
            <person name="Haridas S."/>
            <person name="Albert R."/>
            <person name="Binder M."/>
            <person name="Bloem J."/>
            <person name="Labutti K."/>
            <person name="Salamov A."/>
            <person name="Andreopoulos B."/>
            <person name="Baker S."/>
            <person name="Barry K."/>
            <person name="Bills G."/>
            <person name="Bluhm B."/>
            <person name="Cannon C."/>
            <person name="Castanera R."/>
            <person name="Culley D."/>
            <person name="Daum C."/>
            <person name="Ezra D."/>
            <person name="Gonzalez J."/>
            <person name="Henrissat B."/>
            <person name="Kuo A."/>
            <person name="Liang C."/>
            <person name="Lipzen A."/>
            <person name="Lutzoni F."/>
            <person name="Magnuson J."/>
            <person name="Mondo S."/>
            <person name="Nolan M."/>
            <person name="Ohm R."/>
            <person name="Pangilinan J."/>
            <person name="Park H.-J."/>
            <person name="Ramirez L."/>
            <person name="Alfaro M."/>
            <person name="Sun H."/>
            <person name="Tritt A."/>
            <person name="Yoshinaga Y."/>
            <person name="Zwiers L.-H."/>
            <person name="Turgeon B."/>
            <person name="Goodwin S."/>
            <person name="Spatafora J."/>
            <person name="Crous P."/>
            <person name="Grigoriev I."/>
        </authorList>
    </citation>
    <scope>NUCLEOTIDE SEQUENCE</scope>
    <source>
        <strain evidence="2">CBS 119925</strain>
    </source>
</reference>
<dbReference type="EMBL" id="MU006588">
    <property type="protein sequence ID" value="KAF2744493.1"/>
    <property type="molecule type" value="Genomic_DNA"/>
</dbReference>
<sequence length="730" mass="82513">MDLPEGWKDVLRPIRNGFRDMFPSPDTGPTPEERAQQRALDRWKGFTYFDTFSELEEWNETDSDPLQRANTPLLRRTNRRFDGGEGTAKLAICHDYAGNYHDYEASQGAGVDEESYSCEYLQFVDCFIYFSHKLVCVPPPSWVNTLHRNGVKAIGTLLVERQTPGTEQLLHQIAGCFPVAEKLARLADHYGFDGWLMNIEKPFPKEQWDAQTLQSFLKQLKEMLGKERTLIWYDALTWENNVEYQNAFTDKNLVFSQACGALLTNYSWTEAKARSSWNLADGCFIPENVYFGIDVWAQNAGKLTRPRVTFPREGGGGTNSGIAVSELAKTGLSATLFGPAWSFEHFPGHGTIVERAVWDGCGLPEDLDCSCGSAKEYHPVNSALPITKTARRYAAGSDRFFYTDFRRAFQSHGSQAGSMLYDNAKLHSQLGAQSVLPHVTETTEQAWRSNLNVLSMRLEDNIMPSHRKHLGGPQLLVDVQSFSEWPDNARGCARHLPLFKVDMVADGTLRFQAVGYLADGMRNLSGWIDFYFKYTRGFSHRRILGTTTWGILRHVIQSDDQSSDDNRLLEFGLCFHGEYVKDVHNLFKLQWVRIVPDACLSAVLDCRIDNIRLERRCTLDKQHWRVCWDFHDTSEEMLKAEGQPYSAITGPFAFFSVKIAGVSARAYALEWVLSPKLEKMLISQRVDVGIVGFSFDGRVLADGSCQLRIDGEECVTGNSEEVTGQTQSSD</sequence>
<dbReference type="GO" id="GO:0005829">
    <property type="term" value="C:cytosol"/>
    <property type="evidence" value="ECO:0007669"/>
    <property type="project" value="UniProtKB-SubCell"/>
</dbReference>
<feature type="domain" description="Cytosolic endo-beta-N-acetylglucosaminidase TIM barrel" evidence="1">
    <location>
        <begin position="109"/>
        <end position="409"/>
    </location>
</feature>
<dbReference type="InterPro" id="IPR032979">
    <property type="entry name" value="ENGase"/>
</dbReference>
<gene>
    <name evidence="2" type="ORF">M011DRAFT_470345</name>
</gene>
<dbReference type="Pfam" id="PF03644">
    <property type="entry name" value="Glyco_hydro_85"/>
    <property type="match status" value="1"/>
</dbReference>
<protein>
    <submittedName>
        <fullName evidence="2">Glycoside hydrolase family 85 protein</fullName>
    </submittedName>
</protein>
<accession>A0A6A6V384</accession>
<dbReference type="PANTHER" id="PTHR13246:SF1">
    <property type="entry name" value="CYTOSOLIC ENDO-BETA-N-ACETYLGLUCOSAMINIDASE"/>
    <property type="match status" value="1"/>
</dbReference>
<dbReference type="InterPro" id="IPR005201">
    <property type="entry name" value="TIM_ENGase"/>
</dbReference>
<dbReference type="PANTHER" id="PTHR13246">
    <property type="entry name" value="ENDO BETA N-ACETYLGLUCOSAMINIDASE"/>
    <property type="match status" value="1"/>
</dbReference>
<dbReference type="Proteomes" id="UP000799440">
    <property type="component" value="Unassembled WGS sequence"/>
</dbReference>